<dbReference type="AlphaFoldDB" id="A0AA49GGC6"/>
<sequence>MKNSTLLSLILLVLTSCGTNQNSEKKVDSLSETERLEIIFEEFKALHKELQTFKSSADFKTNGFGAGGSNNAWLEKVQELKDNPDSKLLLKKGIVAGELEQLGLAYASSKGQETEITKTFTKIFEEAIDSKSVEKVETKTGNANYDKIKSEYELLGKWTITNTTVNQSYAFEIYKEGNEYVSVIPQGDFKTEILSKKGNDYYVKGNKYGEFYRIDSDRNMKLFDKDGDLSSMGYKAIKR</sequence>
<dbReference type="Proteomes" id="UP001230496">
    <property type="component" value="Chromosome"/>
</dbReference>
<dbReference type="EMBL" id="CP129971">
    <property type="protein sequence ID" value="WKK74942.1"/>
    <property type="molecule type" value="Genomic_DNA"/>
</dbReference>
<evidence type="ECO:0008006" key="3">
    <source>
        <dbReference type="Google" id="ProtNLM"/>
    </source>
</evidence>
<evidence type="ECO:0000313" key="2">
    <source>
        <dbReference type="Proteomes" id="UP001230496"/>
    </source>
</evidence>
<proteinExistence type="predicted"/>
<gene>
    <name evidence="1" type="ORF">QYS49_25290</name>
</gene>
<organism evidence="1 2">
    <name type="scientific">Marivirga salinarum</name>
    <dbReference type="NCBI Taxonomy" id="3059078"/>
    <lineage>
        <taxon>Bacteria</taxon>
        <taxon>Pseudomonadati</taxon>
        <taxon>Bacteroidota</taxon>
        <taxon>Cytophagia</taxon>
        <taxon>Cytophagales</taxon>
        <taxon>Marivirgaceae</taxon>
        <taxon>Marivirga</taxon>
    </lineage>
</organism>
<dbReference type="RefSeq" id="WP_308347145.1">
    <property type="nucleotide sequence ID" value="NZ_CP129971.1"/>
</dbReference>
<evidence type="ECO:0000313" key="1">
    <source>
        <dbReference type="EMBL" id="WKK74942.1"/>
    </source>
</evidence>
<dbReference type="KEGG" id="msaa:QYS49_25290"/>
<accession>A0AA49GGC6</accession>
<protein>
    <recommendedName>
        <fullName evidence="3">Lipoprotein</fullName>
    </recommendedName>
</protein>
<keyword evidence="2" id="KW-1185">Reference proteome</keyword>
<dbReference type="PROSITE" id="PS51257">
    <property type="entry name" value="PROKAR_LIPOPROTEIN"/>
    <property type="match status" value="1"/>
</dbReference>
<reference evidence="1 2" key="1">
    <citation type="submission" date="2023-08" db="EMBL/GenBank/DDBJ databases">
        <title>Comparative genomics and taxonomic characterization of three novel marine species of genus Marivirga.</title>
        <authorList>
            <person name="Muhammad N."/>
            <person name="Kim S.-G."/>
        </authorList>
    </citation>
    <scope>NUCLEOTIDE SEQUENCE [LARGE SCALE GENOMIC DNA]</scope>
    <source>
        <strain evidence="1 2">BDSF4-3</strain>
    </source>
</reference>
<name>A0AA49GGC6_9BACT</name>